<feature type="domain" description="Thiamine pyrophosphate enzyme TPP-binding" evidence="5">
    <location>
        <begin position="420"/>
        <end position="569"/>
    </location>
</feature>
<proteinExistence type="inferred from homology"/>
<dbReference type="GO" id="GO:0003984">
    <property type="term" value="F:acetolactate synthase activity"/>
    <property type="evidence" value="ECO:0007669"/>
    <property type="project" value="TreeGrafter"/>
</dbReference>
<evidence type="ECO:0000313" key="7">
    <source>
        <dbReference type="EMBL" id="TYL89963.1"/>
    </source>
</evidence>
<comment type="caution">
    <text evidence="7">The sequence shown here is derived from an EMBL/GenBank/DDBJ whole genome shotgun (WGS) entry which is preliminary data.</text>
</comment>
<dbReference type="Proteomes" id="UP000324758">
    <property type="component" value="Unassembled WGS sequence"/>
</dbReference>
<dbReference type="GO" id="GO:0009097">
    <property type="term" value="P:isoleucine biosynthetic process"/>
    <property type="evidence" value="ECO:0007669"/>
    <property type="project" value="TreeGrafter"/>
</dbReference>
<evidence type="ECO:0000256" key="3">
    <source>
        <dbReference type="RuleBase" id="RU362132"/>
    </source>
</evidence>
<dbReference type="Gene3D" id="3.40.50.970">
    <property type="match status" value="2"/>
</dbReference>
<dbReference type="AlphaFoldDB" id="A0A5D3K8Z0"/>
<dbReference type="CDD" id="cd00568">
    <property type="entry name" value="TPP_enzymes"/>
    <property type="match status" value="1"/>
</dbReference>
<dbReference type="SUPFAM" id="SSF52518">
    <property type="entry name" value="Thiamin diphosphate-binding fold (THDP-binding)"/>
    <property type="match status" value="2"/>
</dbReference>
<evidence type="ECO:0000313" key="8">
    <source>
        <dbReference type="Proteomes" id="UP000324758"/>
    </source>
</evidence>
<dbReference type="OrthoDB" id="4494979at2"/>
<dbReference type="GO" id="GO:0005948">
    <property type="term" value="C:acetolactate synthase complex"/>
    <property type="evidence" value="ECO:0007669"/>
    <property type="project" value="TreeGrafter"/>
</dbReference>
<dbReference type="GO" id="GO:0050660">
    <property type="term" value="F:flavin adenine dinucleotide binding"/>
    <property type="evidence" value="ECO:0007669"/>
    <property type="project" value="TreeGrafter"/>
</dbReference>
<comment type="similarity">
    <text evidence="1 3">Belongs to the TPP enzyme family.</text>
</comment>
<dbReference type="Gene3D" id="3.40.50.1220">
    <property type="entry name" value="TPP-binding domain"/>
    <property type="match status" value="1"/>
</dbReference>
<dbReference type="Pfam" id="PF00205">
    <property type="entry name" value="TPP_enzyme_M"/>
    <property type="match status" value="1"/>
</dbReference>
<dbReference type="RefSeq" id="WP_148776656.1">
    <property type="nucleotide sequence ID" value="NZ_VSSS01000057.1"/>
</dbReference>
<dbReference type="EMBL" id="VSSS01000057">
    <property type="protein sequence ID" value="TYL89963.1"/>
    <property type="molecule type" value="Genomic_DNA"/>
</dbReference>
<dbReference type="Pfam" id="PF02775">
    <property type="entry name" value="TPP_enzyme_C"/>
    <property type="match status" value="1"/>
</dbReference>
<dbReference type="GO" id="GO:0030976">
    <property type="term" value="F:thiamine pyrophosphate binding"/>
    <property type="evidence" value="ECO:0007669"/>
    <property type="project" value="InterPro"/>
</dbReference>
<keyword evidence="8" id="KW-1185">Reference proteome</keyword>
<organism evidence="7 8">
    <name type="scientific">Bradyrhizobium rifense</name>
    <dbReference type="NCBI Taxonomy" id="515499"/>
    <lineage>
        <taxon>Bacteria</taxon>
        <taxon>Pseudomonadati</taxon>
        <taxon>Pseudomonadota</taxon>
        <taxon>Alphaproteobacteria</taxon>
        <taxon>Hyphomicrobiales</taxon>
        <taxon>Nitrobacteraceae</taxon>
        <taxon>Bradyrhizobium</taxon>
    </lineage>
</organism>
<dbReference type="GO" id="GO:0000287">
    <property type="term" value="F:magnesium ion binding"/>
    <property type="evidence" value="ECO:0007669"/>
    <property type="project" value="InterPro"/>
</dbReference>
<dbReference type="SUPFAM" id="SSF52467">
    <property type="entry name" value="DHS-like NAD/FAD-binding domain"/>
    <property type="match status" value="1"/>
</dbReference>
<dbReference type="InterPro" id="IPR012000">
    <property type="entry name" value="Thiamin_PyroP_enz_cen_dom"/>
</dbReference>
<evidence type="ECO:0000256" key="2">
    <source>
        <dbReference type="ARBA" id="ARBA00023052"/>
    </source>
</evidence>
<dbReference type="GO" id="GO:0009099">
    <property type="term" value="P:L-valine biosynthetic process"/>
    <property type="evidence" value="ECO:0007669"/>
    <property type="project" value="TreeGrafter"/>
</dbReference>
<gene>
    <name evidence="7" type="ORF">FXB40_34095</name>
</gene>
<dbReference type="CDD" id="cd07035">
    <property type="entry name" value="TPP_PYR_POX_like"/>
    <property type="match status" value="1"/>
</dbReference>
<dbReference type="PANTHER" id="PTHR18968">
    <property type="entry name" value="THIAMINE PYROPHOSPHATE ENZYMES"/>
    <property type="match status" value="1"/>
</dbReference>
<feature type="domain" description="Thiamine pyrophosphate enzyme central" evidence="4">
    <location>
        <begin position="207"/>
        <end position="354"/>
    </location>
</feature>
<dbReference type="InterPro" id="IPR029061">
    <property type="entry name" value="THDP-binding"/>
</dbReference>
<evidence type="ECO:0000256" key="1">
    <source>
        <dbReference type="ARBA" id="ARBA00007812"/>
    </source>
</evidence>
<evidence type="ECO:0000259" key="6">
    <source>
        <dbReference type="Pfam" id="PF02776"/>
    </source>
</evidence>
<dbReference type="Pfam" id="PF02776">
    <property type="entry name" value="TPP_enzyme_N"/>
    <property type="match status" value="1"/>
</dbReference>
<protein>
    <submittedName>
        <fullName evidence="7">Thiamine pyrophosphate-binding protein</fullName>
    </submittedName>
</protein>
<dbReference type="PANTHER" id="PTHR18968:SF167">
    <property type="entry name" value="ACETOLACTATE SYNTHASE LARGE SUBUNIT ILVB2-RELATED"/>
    <property type="match status" value="1"/>
</dbReference>
<feature type="domain" description="Thiamine pyrophosphate enzyme N-terminal TPP-binding" evidence="6">
    <location>
        <begin position="8"/>
        <end position="119"/>
    </location>
</feature>
<dbReference type="InterPro" id="IPR045229">
    <property type="entry name" value="TPP_enz"/>
</dbReference>
<accession>A0A5D3K8Z0</accession>
<dbReference type="InterPro" id="IPR011766">
    <property type="entry name" value="TPP_enzyme_TPP-bd"/>
</dbReference>
<evidence type="ECO:0000259" key="5">
    <source>
        <dbReference type="Pfam" id="PF02775"/>
    </source>
</evidence>
<reference evidence="7 8" key="1">
    <citation type="submission" date="2019-08" db="EMBL/GenBank/DDBJ databases">
        <title>Bradyrhizobium hipponensis sp. nov., a rhizobium isolated from a Lupinus angustifolius root nodule in Tunisia.</title>
        <authorList>
            <person name="Off K."/>
            <person name="Rejili M."/>
            <person name="Mars M."/>
            <person name="Brachmann A."/>
            <person name="Marin M."/>
        </authorList>
    </citation>
    <scope>NUCLEOTIDE SEQUENCE [LARGE SCALE GENOMIC DNA]</scope>
    <source>
        <strain evidence="7 8">CTAW71</strain>
    </source>
</reference>
<keyword evidence="2 3" id="KW-0786">Thiamine pyrophosphate</keyword>
<name>A0A5D3K8Z0_9BRAD</name>
<evidence type="ECO:0000259" key="4">
    <source>
        <dbReference type="Pfam" id="PF00205"/>
    </source>
</evidence>
<dbReference type="InterPro" id="IPR012001">
    <property type="entry name" value="Thiamin_PyroP_enz_TPP-bd_dom"/>
</dbReference>
<dbReference type="InterPro" id="IPR029035">
    <property type="entry name" value="DHS-like_NAD/FAD-binding_dom"/>
</dbReference>
<sequence>MTAPTKPTVADQILDYLVLEGATTMFGVPGAGIMHLLQRIHDRDEFKYIITRHESGAAYMADGYYRATGKPGVVLVTSGPGATNALTGTMNAQFDGSAVLTLTGEVPEQFLGRGYLQEGTDCGLNVRDIYAAATRYSADIVDASSVPILVEQALRSMLSMPRRAVHLGIADNVAAAEAQTALYVSARPPMSPKAYRCLPEGAPKHGVQRALEVLSSAKRPLILLGNGCWEALRDRDTARALRCLVEWWNIPVITTSDGKGVFPETHPLSLRAYGFAGCLWPQYWMIDPTTKGAAHDALLVIGSSLGELATYKWNPMLVPRGPFLQVDLDQSVIGRGFPVTDGIVAEAGAFIRALWDQAPAWPRDAAAVAARGAEIAAIKAQHPPIVSPSDYAQTSGPLHPAALCRLLNEKLPDGAMVFIDSGNCVGWSMHYMVVREGQELHSALAMGPMGFAVCAVIGARYGRSDRLCVALVGDGALLMQLGEISTAAANQIGAIWVVLSDNELNMVTQGMNTFFPEPTPFSYPLGAPDLCKVAEGLGADAYEVREVADFAPAWESALRGAAAWRPQVIVVRLDPKPAPPYWSAPFWQKAVD</sequence>